<organism evidence="2">
    <name type="scientific">uncultured Frankineae bacterium</name>
    <dbReference type="NCBI Taxonomy" id="437475"/>
    <lineage>
        <taxon>Bacteria</taxon>
        <taxon>Bacillati</taxon>
        <taxon>Actinomycetota</taxon>
        <taxon>Actinomycetes</taxon>
        <taxon>Frankiales</taxon>
        <taxon>environmental samples</taxon>
    </lineage>
</organism>
<keyword evidence="1" id="KW-0732">Signal</keyword>
<dbReference type="Gene3D" id="3.20.20.100">
    <property type="entry name" value="NADP-dependent oxidoreductase domain"/>
    <property type="match status" value="1"/>
</dbReference>
<evidence type="ECO:0000313" key="2">
    <source>
        <dbReference type="EMBL" id="CAA9350411.1"/>
    </source>
</evidence>
<accession>A0A6J4M5Y7</accession>
<dbReference type="InterPro" id="IPR036812">
    <property type="entry name" value="NAD(P)_OxRdtase_dom_sf"/>
</dbReference>
<dbReference type="SUPFAM" id="SSF51430">
    <property type="entry name" value="NAD(P)-linked oxidoreductase"/>
    <property type="match status" value="1"/>
</dbReference>
<name>A0A6J4M5Y7_9ACTN</name>
<protein>
    <submittedName>
        <fullName evidence="2">Oxidoreductase, aldo/keto reductase family</fullName>
    </submittedName>
</protein>
<reference evidence="2" key="1">
    <citation type="submission" date="2020-02" db="EMBL/GenBank/DDBJ databases">
        <authorList>
            <person name="Meier V. D."/>
        </authorList>
    </citation>
    <scope>NUCLEOTIDE SEQUENCE</scope>
    <source>
        <strain evidence="2">AVDCRST_MAG07</strain>
    </source>
</reference>
<dbReference type="AlphaFoldDB" id="A0A6J4M5Y7"/>
<feature type="chain" id="PRO_5038518351" evidence="1">
    <location>
        <begin position="27"/>
        <end position="57"/>
    </location>
</feature>
<gene>
    <name evidence="2" type="ORF">AVDCRST_MAG07-2967</name>
</gene>
<feature type="signal peptide" evidence="1">
    <location>
        <begin position="1"/>
        <end position="26"/>
    </location>
</feature>
<evidence type="ECO:0000256" key="1">
    <source>
        <dbReference type="SAM" id="SignalP"/>
    </source>
</evidence>
<dbReference type="EMBL" id="CADCUB010000143">
    <property type="protein sequence ID" value="CAA9350411.1"/>
    <property type="molecule type" value="Genomic_DNA"/>
</dbReference>
<sequence>MTGKQQRRLGSLAVSALGLGCMGMSAFSGQGDDAEFLATIGLALDRGCTFLDTAAPA</sequence>
<proteinExistence type="predicted"/>
<dbReference type="PROSITE" id="PS51257">
    <property type="entry name" value="PROKAR_LIPOPROTEIN"/>
    <property type="match status" value="1"/>
</dbReference>